<evidence type="ECO:0000256" key="1">
    <source>
        <dbReference type="ARBA" id="ARBA00004477"/>
    </source>
</evidence>
<dbReference type="Proteomes" id="UP001448207">
    <property type="component" value="Unassembled WGS sequence"/>
</dbReference>
<accession>A0ABR3AUZ2</accession>
<keyword evidence="7 9" id="KW-0472">Membrane</keyword>
<evidence type="ECO:0000256" key="9">
    <source>
        <dbReference type="SAM" id="Phobius"/>
    </source>
</evidence>
<evidence type="ECO:0000313" key="10">
    <source>
        <dbReference type="EMBL" id="KAL0081675.1"/>
    </source>
</evidence>
<feature type="transmembrane region" description="Helical" evidence="9">
    <location>
        <begin position="325"/>
        <end position="343"/>
    </location>
</feature>
<reference evidence="10 11" key="1">
    <citation type="submission" date="2024-04" db="EMBL/GenBank/DDBJ databases">
        <title>Symmetric and asymmetric DNA N6-adenine methylation regulates different biological responses in Mucorales.</title>
        <authorList>
            <consortium name="Lawrence Berkeley National Laboratory"/>
            <person name="Lax C."/>
            <person name="Mondo S.J."/>
            <person name="Osorio-Concepcion M."/>
            <person name="Muszewska A."/>
            <person name="Corrochano-Luque M."/>
            <person name="Gutierrez G."/>
            <person name="Riley R."/>
            <person name="Lipzen A."/>
            <person name="Guo J."/>
            <person name="Hundley H."/>
            <person name="Amirebrahimi M."/>
            <person name="Ng V."/>
            <person name="Lorenzo-Gutierrez D."/>
            <person name="Binder U."/>
            <person name="Yang J."/>
            <person name="Song Y."/>
            <person name="Canovas D."/>
            <person name="Navarro E."/>
            <person name="Freitag M."/>
            <person name="Gabaldon T."/>
            <person name="Grigoriev I.V."/>
            <person name="Corrochano L.M."/>
            <person name="Nicolas F.E."/>
            <person name="Garre V."/>
        </authorList>
    </citation>
    <scope>NUCLEOTIDE SEQUENCE [LARGE SCALE GENOMIC DNA]</scope>
    <source>
        <strain evidence="10 11">L51</strain>
    </source>
</reference>
<evidence type="ECO:0000256" key="5">
    <source>
        <dbReference type="ARBA" id="ARBA00022824"/>
    </source>
</evidence>
<feature type="transmembrane region" description="Helical" evidence="9">
    <location>
        <begin position="297"/>
        <end position="319"/>
    </location>
</feature>
<feature type="transmembrane region" description="Helical" evidence="9">
    <location>
        <begin position="191"/>
        <end position="216"/>
    </location>
</feature>
<feature type="compositionally biased region" description="Basic and acidic residues" evidence="8">
    <location>
        <begin position="361"/>
        <end position="385"/>
    </location>
</feature>
<keyword evidence="4" id="KW-0378">Hydrolase</keyword>
<gene>
    <name evidence="10" type="ORF">J3Q64DRAFT_1754841</name>
</gene>
<dbReference type="EMBL" id="JBCLYO010000017">
    <property type="protein sequence ID" value="KAL0081675.1"/>
    <property type="molecule type" value="Genomic_DNA"/>
</dbReference>
<feature type="region of interest" description="Disordered" evidence="8">
    <location>
        <begin position="358"/>
        <end position="386"/>
    </location>
</feature>
<feature type="compositionally biased region" description="Basic residues" evidence="8">
    <location>
        <begin position="420"/>
        <end position="430"/>
    </location>
</feature>
<dbReference type="InterPro" id="IPR006639">
    <property type="entry name" value="Preselin/SPP"/>
</dbReference>
<protein>
    <submittedName>
        <fullName evidence="10">Signal peptide peptidase-domain-containing protein</fullName>
    </submittedName>
</protein>
<evidence type="ECO:0000313" key="11">
    <source>
        <dbReference type="Proteomes" id="UP001448207"/>
    </source>
</evidence>
<feature type="transmembrane region" description="Helical" evidence="9">
    <location>
        <begin position="69"/>
        <end position="87"/>
    </location>
</feature>
<evidence type="ECO:0000256" key="2">
    <source>
        <dbReference type="ARBA" id="ARBA00006859"/>
    </source>
</evidence>
<proteinExistence type="inferred from homology"/>
<evidence type="ECO:0000256" key="3">
    <source>
        <dbReference type="ARBA" id="ARBA00022692"/>
    </source>
</evidence>
<evidence type="ECO:0000256" key="7">
    <source>
        <dbReference type="ARBA" id="ARBA00023136"/>
    </source>
</evidence>
<feature type="transmembrane region" description="Helical" evidence="9">
    <location>
        <begin position="99"/>
        <end position="119"/>
    </location>
</feature>
<keyword evidence="6 9" id="KW-1133">Transmembrane helix</keyword>
<comment type="similarity">
    <text evidence="2">Belongs to the peptidase A22B family.</text>
</comment>
<dbReference type="SMART" id="SM00730">
    <property type="entry name" value="PSN"/>
    <property type="match status" value="1"/>
</dbReference>
<comment type="caution">
    <text evidence="10">The sequence shown here is derived from an EMBL/GenBank/DDBJ whole genome shotgun (WGS) entry which is preliminary data.</text>
</comment>
<feature type="transmembrane region" description="Helical" evidence="9">
    <location>
        <begin position="7"/>
        <end position="26"/>
    </location>
</feature>
<evidence type="ECO:0000256" key="8">
    <source>
        <dbReference type="SAM" id="MobiDB-lite"/>
    </source>
</evidence>
<feature type="region of interest" description="Disordered" evidence="8">
    <location>
        <begin position="408"/>
        <end position="430"/>
    </location>
</feature>
<keyword evidence="11" id="KW-1185">Reference proteome</keyword>
<dbReference type="Pfam" id="PF04258">
    <property type="entry name" value="Peptidase_A22B"/>
    <property type="match status" value="1"/>
</dbReference>
<evidence type="ECO:0000256" key="6">
    <source>
        <dbReference type="ARBA" id="ARBA00022989"/>
    </source>
</evidence>
<organism evidence="10 11">
    <name type="scientific">Phycomyces blakesleeanus</name>
    <dbReference type="NCBI Taxonomy" id="4837"/>
    <lineage>
        <taxon>Eukaryota</taxon>
        <taxon>Fungi</taxon>
        <taxon>Fungi incertae sedis</taxon>
        <taxon>Mucoromycota</taxon>
        <taxon>Mucoromycotina</taxon>
        <taxon>Mucoromycetes</taxon>
        <taxon>Mucorales</taxon>
        <taxon>Phycomycetaceae</taxon>
        <taxon>Phycomyces</taxon>
    </lineage>
</organism>
<feature type="transmembrane region" description="Helical" evidence="9">
    <location>
        <begin position="250"/>
        <end position="272"/>
    </location>
</feature>
<keyword evidence="5" id="KW-0256">Endoplasmic reticulum</keyword>
<comment type="subcellular location">
    <subcellularLocation>
        <location evidence="1">Endoplasmic reticulum membrane</location>
        <topology evidence="1">Multi-pass membrane protein</topology>
    </subcellularLocation>
</comment>
<dbReference type="PANTHER" id="PTHR12174:SF23">
    <property type="entry name" value="MINOR HISTOCOMPATIBILITY ANTIGEN H13"/>
    <property type="match status" value="1"/>
</dbReference>
<keyword evidence="3 9" id="KW-0812">Transmembrane</keyword>
<dbReference type="InterPro" id="IPR007369">
    <property type="entry name" value="Peptidase_A22B_SPP"/>
</dbReference>
<name>A0ABR3AUZ2_PHYBL</name>
<dbReference type="PANTHER" id="PTHR12174">
    <property type="entry name" value="SIGNAL PEPTIDE PEPTIDASE"/>
    <property type="match status" value="1"/>
</dbReference>
<sequence>MESTKEAGLFIAYGALMSMALVPIYVGSIASLKTMKRPENAQKSKKSLSPLDDSDDEDVGADTLTTNDALMFPIIASGVLFSLYMMYRYLDERYLNYGITAYFSIVGCAAMTKTGLMVAKAVTPLSLLKNVDKYKVSLSKGGKRLNHLSFTVVHIGLAVLSILMTIYYGITKNWVASNLFGLSFSVNALTLLSLGSFTTGMSLLAGLFFYDIFWVFGTDVMVSVAKNFDAPIKVLWPRDAIAYFLGDPTAIGFTMLGLGDIVIPGAFVALCLHFDRHMAWKRNPVGDFRSTDFPKPYFIACFVAYIAGLATTMAVMHIFHAAQPALLYLSPACIISALLTAAVRGEIKELFSFSDEETEEEKEKKSKTKEVKEAKEEKKEEEKTTVVETVEIETDSVSEMNVVVSESEEETVVVKSPKSGGKKKKGGKRK</sequence>
<evidence type="ECO:0000256" key="4">
    <source>
        <dbReference type="ARBA" id="ARBA00022801"/>
    </source>
</evidence>
<feature type="transmembrane region" description="Helical" evidence="9">
    <location>
        <begin position="148"/>
        <end position="170"/>
    </location>
</feature>